<dbReference type="Proteomes" id="UP001176806">
    <property type="component" value="Unassembled WGS sequence"/>
</dbReference>
<protein>
    <submittedName>
        <fullName evidence="1">Carboxypeptidase-like regulatory domain-containing protein</fullName>
    </submittedName>
</protein>
<proteinExistence type="predicted"/>
<dbReference type="SUPFAM" id="SSF49464">
    <property type="entry name" value="Carboxypeptidase regulatory domain-like"/>
    <property type="match status" value="1"/>
</dbReference>
<name>A0ABT8WUG9_9FLAO</name>
<accession>A0ABT8WUG9</accession>
<reference evidence="1" key="1">
    <citation type="submission" date="2023-07" db="EMBL/GenBank/DDBJ databases">
        <title>Two novel species in the genus Flavivirga.</title>
        <authorList>
            <person name="Kwon K."/>
        </authorList>
    </citation>
    <scope>NUCLEOTIDE SEQUENCE</scope>
    <source>
        <strain evidence="1">KACC 14158</strain>
    </source>
</reference>
<keyword evidence="2" id="KW-1185">Reference proteome</keyword>
<evidence type="ECO:0000313" key="1">
    <source>
        <dbReference type="EMBL" id="MDO5976815.1"/>
    </source>
</evidence>
<gene>
    <name evidence="1" type="ORF">Q4Q40_21655</name>
</gene>
<comment type="caution">
    <text evidence="1">The sequence shown here is derived from an EMBL/GenBank/DDBJ whole genome shotgun (WGS) entry which is preliminary data.</text>
</comment>
<dbReference type="RefSeq" id="WP_303304141.1">
    <property type="nucleotide sequence ID" value="NZ_BAABDA010000011.1"/>
</dbReference>
<organism evidence="1 2">
    <name type="scientific">Flavivirga jejuensis</name>
    <dbReference type="NCBI Taxonomy" id="870487"/>
    <lineage>
        <taxon>Bacteria</taxon>
        <taxon>Pseudomonadati</taxon>
        <taxon>Bacteroidota</taxon>
        <taxon>Flavobacteriia</taxon>
        <taxon>Flavobacteriales</taxon>
        <taxon>Flavobacteriaceae</taxon>
        <taxon>Flavivirga</taxon>
    </lineage>
</organism>
<dbReference type="Pfam" id="PF13715">
    <property type="entry name" value="CarbopepD_reg_2"/>
    <property type="match status" value="1"/>
</dbReference>
<dbReference type="EMBL" id="JAUOEL010000009">
    <property type="protein sequence ID" value="MDO5976815.1"/>
    <property type="molecule type" value="Genomic_DNA"/>
</dbReference>
<evidence type="ECO:0000313" key="2">
    <source>
        <dbReference type="Proteomes" id="UP001176806"/>
    </source>
</evidence>
<dbReference type="InterPro" id="IPR008969">
    <property type="entry name" value="CarboxyPept-like_regulatory"/>
</dbReference>
<sequence>MKLVLTPFIFIFLSLYASGQSIDRIEINGIILSTDNDVEAVTIFNTSSNKGTITNEKGVFVIKAALRDIIEISALQFQTVSITIDADVIKTQQLKIHLVQQVNRLDAVVLSSGLSGNILTDVANVKTIKPIYIDMGNMDVDFEYNDVKAFDNEVVVNHLKAIINPEARNFMPDIVKIFKLLTKKDLPLKVNLLKEKVKERPEQKDLLDVYDHKAISTIFNLPLEHVGDFVAFVEEKGINSELFKRENEMYLIEFLIKQNELFLKLQNVEN</sequence>